<feature type="region of interest" description="Disordered" evidence="1">
    <location>
        <begin position="118"/>
        <end position="192"/>
    </location>
</feature>
<evidence type="ECO:0000313" key="2">
    <source>
        <dbReference type="EMBL" id="SUN13246.1"/>
    </source>
</evidence>
<dbReference type="AlphaFoldDB" id="A0A0H1YK95"/>
<dbReference type="Gene3D" id="3.50.4.20">
    <property type="match status" value="1"/>
</dbReference>
<feature type="compositionally biased region" description="Low complexity" evidence="1">
    <location>
        <begin position="134"/>
        <end position="150"/>
    </location>
</feature>
<dbReference type="InterPro" id="IPR038141">
    <property type="entry name" value="YutD-like_sf"/>
</dbReference>
<dbReference type="InterPro" id="IPR009370">
    <property type="entry name" value="YutD-like"/>
</dbReference>
<name>A0A0H1YK95_STRAG</name>
<organism evidence="2 3">
    <name type="scientific">Streptococcus agalactiae</name>
    <dbReference type="NCBI Taxonomy" id="1311"/>
    <lineage>
        <taxon>Bacteria</taxon>
        <taxon>Bacillati</taxon>
        <taxon>Bacillota</taxon>
        <taxon>Bacilli</taxon>
        <taxon>Lactobacillales</taxon>
        <taxon>Streptococcaceae</taxon>
        <taxon>Streptococcus</taxon>
    </lineage>
</organism>
<feature type="compositionally biased region" description="Basic residues" evidence="1">
    <location>
        <begin position="156"/>
        <end position="169"/>
    </location>
</feature>
<accession>A0A0H1YK95</accession>
<dbReference type="PIRSF" id="PIRSF012565">
    <property type="entry name" value="DUF1027"/>
    <property type="match status" value="1"/>
</dbReference>
<reference evidence="2 3" key="1">
    <citation type="submission" date="2018-06" db="EMBL/GenBank/DDBJ databases">
        <authorList>
            <consortium name="Pathogen Informatics"/>
            <person name="Doyle S."/>
        </authorList>
    </citation>
    <scope>NUCLEOTIDE SEQUENCE [LARGE SCALE GENOMIC DNA]</scope>
    <source>
        <strain evidence="2 3">NCTC8185</strain>
    </source>
</reference>
<protein>
    <submittedName>
        <fullName evidence="2">Hypothetical DUF1027 domain protein</fullName>
    </submittedName>
</protein>
<evidence type="ECO:0000313" key="3">
    <source>
        <dbReference type="Proteomes" id="UP000254076"/>
    </source>
</evidence>
<evidence type="ECO:0000256" key="1">
    <source>
        <dbReference type="SAM" id="MobiDB-lite"/>
    </source>
</evidence>
<dbReference type="Pfam" id="PF06265">
    <property type="entry name" value="YutD-like"/>
    <property type="match status" value="1"/>
</dbReference>
<gene>
    <name evidence="2" type="primary">yutD</name>
    <name evidence="2" type="ORF">NCTC8185_00404</name>
</gene>
<dbReference type="RefSeq" id="WP_001224501.1">
    <property type="nucleotide sequence ID" value="NZ_CAACXY010000005.1"/>
</dbReference>
<dbReference type="EMBL" id="UHEQ01000004">
    <property type="protein sequence ID" value="SUN13246.1"/>
    <property type="molecule type" value="Genomic_DNA"/>
</dbReference>
<comment type="caution">
    <text evidence="2">The sequence shown here is derived from an EMBL/GenBank/DDBJ whole genome shotgun (WGS) entry which is preliminary data.</text>
</comment>
<feature type="compositionally biased region" description="Basic and acidic residues" evidence="1">
    <location>
        <begin position="170"/>
        <end position="179"/>
    </location>
</feature>
<sequence>MRKEVTPEMLNYNKYPGPQFIHFENIVKSDDIEFQLVINEKSAFDVTVFGQRFSEILLKYDFIVGDWGNEQLRLRGFYKDASTIRKNSRISRLEDYIKEYCNFGCAYFVLENPNPRDIKFDDERPHKRRKSRSKSQSSKSQTRNNRSQSNANAHFTSKKRKDTKRRQERHIKEEQDKEMTSANQHFVIRKKK</sequence>
<dbReference type="Proteomes" id="UP000254076">
    <property type="component" value="Unassembled WGS sequence"/>
</dbReference>
<proteinExistence type="predicted"/>